<dbReference type="EMBL" id="VEVO01000005">
    <property type="protein sequence ID" value="KAF0042456.1"/>
    <property type="molecule type" value="Genomic_DNA"/>
</dbReference>
<organism evidence="1 2">
    <name type="scientific">Scophthalmus maximus</name>
    <name type="common">Turbot</name>
    <name type="synonym">Psetta maxima</name>
    <dbReference type="NCBI Taxonomy" id="52904"/>
    <lineage>
        <taxon>Eukaryota</taxon>
        <taxon>Metazoa</taxon>
        <taxon>Chordata</taxon>
        <taxon>Craniata</taxon>
        <taxon>Vertebrata</taxon>
        <taxon>Euteleostomi</taxon>
        <taxon>Actinopterygii</taxon>
        <taxon>Neopterygii</taxon>
        <taxon>Teleostei</taxon>
        <taxon>Neoteleostei</taxon>
        <taxon>Acanthomorphata</taxon>
        <taxon>Carangaria</taxon>
        <taxon>Pleuronectiformes</taxon>
        <taxon>Pleuronectoidei</taxon>
        <taxon>Scophthalmidae</taxon>
        <taxon>Scophthalmus</taxon>
    </lineage>
</organism>
<sequence length="231" mass="26987">MQISADTGNALNALKQRHAVSKIHLYRVTEVDSNESSTVLTLTIENLSRHWDLCHAKDKCAILSERFRKHWIAFLPVFTNMQEPLSKPAFKAIFNYNYSQRGTNQREEEEDTIFSWEMVLNMIEERFRKHWIAFLPVFTNMQEPLSKPAFKAIFNYNYSQRGTNQREEEEDTIFSWEMVLNMIEEGSLKEQPECSPHRGTDLTLDGNPYRHLAPTKEVNTVKAVLSVLQLM</sequence>
<accession>A0A6A4T4J6</accession>
<comment type="caution">
    <text evidence="1">The sequence shown here is derived from an EMBL/GenBank/DDBJ whole genome shotgun (WGS) entry which is preliminary data.</text>
</comment>
<gene>
    <name evidence="1" type="ORF">F2P81_005988</name>
</gene>
<name>A0A6A4T4J6_SCOMX</name>
<reference evidence="1 2" key="1">
    <citation type="submission" date="2019-06" db="EMBL/GenBank/DDBJ databases">
        <title>Draft genomes of female and male turbot (Scophthalmus maximus).</title>
        <authorList>
            <person name="Xu H."/>
            <person name="Xu X.-W."/>
            <person name="Shao C."/>
            <person name="Chen S."/>
        </authorList>
    </citation>
    <scope>NUCLEOTIDE SEQUENCE [LARGE SCALE GENOMIC DNA]</scope>
    <source>
        <strain evidence="1">Ysfricsl-2016a</strain>
        <tissue evidence="1">Blood</tissue>
    </source>
</reference>
<evidence type="ECO:0000313" key="1">
    <source>
        <dbReference type="EMBL" id="KAF0042456.1"/>
    </source>
</evidence>
<dbReference type="Proteomes" id="UP000438429">
    <property type="component" value="Unassembled WGS sequence"/>
</dbReference>
<proteinExistence type="predicted"/>
<dbReference type="AlphaFoldDB" id="A0A6A4T4J6"/>
<protein>
    <submittedName>
        <fullName evidence="1">Uncharacterized protein</fullName>
    </submittedName>
</protein>
<evidence type="ECO:0000313" key="2">
    <source>
        <dbReference type="Proteomes" id="UP000438429"/>
    </source>
</evidence>